<dbReference type="InterPro" id="IPR008993">
    <property type="entry name" value="TIMP-like_OB-fold"/>
</dbReference>
<feature type="non-terminal residue" evidence="3">
    <location>
        <position position="1"/>
    </location>
</feature>
<proteinExistence type="predicted"/>
<name>A0AAD9J4G3_9ANNE</name>
<dbReference type="Proteomes" id="UP001208570">
    <property type="component" value="Unassembled WGS sequence"/>
</dbReference>
<evidence type="ECO:0000313" key="4">
    <source>
        <dbReference type="Proteomes" id="UP001208570"/>
    </source>
</evidence>
<dbReference type="Pfam" id="PF03146">
    <property type="entry name" value="NtA"/>
    <property type="match status" value="1"/>
</dbReference>
<dbReference type="Gene3D" id="2.40.50.120">
    <property type="match status" value="1"/>
</dbReference>
<dbReference type="Gene3D" id="2.60.120.200">
    <property type="match status" value="1"/>
</dbReference>
<keyword evidence="4" id="KW-1185">Reference proteome</keyword>
<evidence type="ECO:0000259" key="2">
    <source>
        <dbReference type="Pfam" id="PF03146"/>
    </source>
</evidence>
<dbReference type="EMBL" id="JAODUP010000643">
    <property type="protein sequence ID" value="KAK2145967.1"/>
    <property type="molecule type" value="Genomic_DNA"/>
</dbReference>
<accession>A0AAD9J4G3</accession>
<feature type="compositionally biased region" description="Basic residues" evidence="1">
    <location>
        <begin position="95"/>
        <end position="110"/>
    </location>
</feature>
<dbReference type="InterPro" id="IPR013320">
    <property type="entry name" value="ConA-like_dom_sf"/>
</dbReference>
<dbReference type="SUPFAM" id="SSF50242">
    <property type="entry name" value="TIMP-like"/>
    <property type="match status" value="1"/>
</dbReference>
<dbReference type="AlphaFoldDB" id="A0AAD9J4G3"/>
<dbReference type="InterPro" id="IPR004850">
    <property type="entry name" value="NtA_dom"/>
</dbReference>
<organism evidence="3 4">
    <name type="scientific">Paralvinella palmiformis</name>
    <dbReference type="NCBI Taxonomy" id="53620"/>
    <lineage>
        <taxon>Eukaryota</taxon>
        <taxon>Metazoa</taxon>
        <taxon>Spiralia</taxon>
        <taxon>Lophotrochozoa</taxon>
        <taxon>Annelida</taxon>
        <taxon>Polychaeta</taxon>
        <taxon>Sedentaria</taxon>
        <taxon>Canalipalpata</taxon>
        <taxon>Terebellida</taxon>
        <taxon>Terebelliformia</taxon>
        <taxon>Alvinellidae</taxon>
        <taxon>Paralvinella</taxon>
    </lineage>
</organism>
<dbReference type="GO" id="GO:0043236">
    <property type="term" value="F:laminin binding"/>
    <property type="evidence" value="ECO:0007669"/>
    <property type="project" value="InterPro"/>
</dbReference>
<feature type="region of interest" description="Disordered" evidence="1">
    <location>
        <begin position="91"/>
        <end position="110"/>
    </location>
</feature>
<evidence type="ECO:0000256" key="1">
    <source>
        <dbReference type="SAM" id="MobiDB-lite"/>
    </source>
</evidence>
<dbReference type="GO" id="GO:0043113">
    <property type="term" value="P:receptor clustering"/>
    <property type="evidence" value="ECO:0007669"/>
    <property type="project" value="InterPro"/>
</dbReference>
<comment type="caution">
    <text evidence="3">The sequence shown here is derived from an EMBL/GenBank/DDBJ whole genome shotgun (WGS) entry which is preliminary data.</text>
</comment>
<dbReference type="GO" id="GO:0005886">
    <property type="term" value="C:plasma membrane"/>
    <property type="evidence" value="ECO:0007669"/>
    <property type="project" value="GOC"/>
</dbReference>
<gene>
    <name evidence="3" type="ORF">LSH36_643g00001</name>
</gene>
<dbReference type="SUPFAM" id="SSF49899">
    <property type="entry name" value="Concanavalin A-like lectins/glucanases"/>
    <property type="match status" value="1"/>
</dbReference>
<sequence>MASRLSDLCIIVYLFVALSRGCILLLDGWIPLTANERAKLADVVVIGRINKSYKAATNASTYSAQVDILRVLKGRLNIDRHDIIQKAGYVSESNRRKRRQARRKSKRRNKRKYGRFRNDLFVSDNNDEDYLNDNSITNNYGISPITFHGYIARYGRHNVSNFGDKSLCYSEVDEDKIYILFLTIFNGKLTAKYDDLFGAVDDFSEEKERSILSTLDAIEVLKSSLLPSLQPGVLINPKRTTSFTLSPSTYITTPIRELFPFGTRAEFSIHINYQQTLIDTQVIFCIDDRKNNNKLSIIIGKSVILRLKCGHKFMEMMVFPVDNADDKWHSLSLGISPTLVVMYFDCYLKFSGIFPVPAVLRFSADSSVHIGSCDKDDDMAFQ</sequence>
<protein>
    <recommendedName>
        <fullName evidence="2">NtA domain-containing protein</fullName>
    </recommendedName>
</protein>
<evidence type="ECO:0000313" key="3">
    <source>
        <dbReference type="EMBL" id="KAK2145967.1"/>
    </source>
</evidence>
<reference evidence="3" key="1">
    <citation type="journal article" date="2023" name="Mol. Biol. Evol.">
        <title>Third-Generation Sequencing Reveals the Adaptive Role of the Epigenome in Three Deep-Sea Polychaetes.</title>
        <authorList>
            <person name="Perez M."/>
            <person name="Aroh O."/>
            <person name="Sun Y."/>
            <person name="Lan Y."/>
            <person name="Juniper S.K."/>
            <person name="Young C.R."/>
            <person name="Angers B."/>
            <person name="Qian P.Y."/>
        </authorList>
    </citation>
    <scope>NUCLEOTIDE SEQUENCE</scope>
    <source>
        <strain evidence="3">P08H-3</strain>
    </source>
</reference>
<feature type="domain" description="NtA" evidence="2">
    <location>
        <begin position="33"/>
        <end position="96"/>
    </location>
</feature>